<dbReference type="KEGG" id="kra:Krad_4382"/>
<comment type="pathway">
    <text evidence="1 9">Purine metabolism; 7-cyano-7-deazaguanine biosynthesis.</text>
</comment>
<feature type="binding site" evidence="11">
    <location>
        <position position="28"/>
    </location>
    <ligand>
        <name>Zn(2+)</name>
        <dbReference type="ChEBI" id="CHEBI:29105"/>
    </ligand>
</feature>
<evidence type="ECO:0000256" key="8">
    <source>
        <dbReference type="ARBA" id="ARBA00048807"/>
    </source>
</evidence>
<evidence type="ECO:0000256" key="4">
    <source>
        <dbReference type="ARBA" id="ARBA00022723"/>
    </source>
</evidence>
<feature type="binding site" evidence="11">
    <location>
        <position position="30"/>
    </location>
    <ligand>
        <name>Zn(2+)</name>
        <dbReference type="ChEBI" id="CHEBI:29105"/>
    </ligand>
</feature>
<reference evidence="13" key="1">
    <citation type="journal article" date="2008" name="PLoS ONE">
        <title>Survival in nuclear waste, extreme resistance, and potential applications gleaned from the genome sequence of Kineococcus radiotolerans SRS30216.</title>
        <authorList>
            <person name="Bagwell C.E."/>
            <person name="Bhat S."/>
            <person name="Hawkins G.M."/>
            <person name="Smith B.W."/>
            <person name="Biswas T."/>
            <person name="Hoover T.R."/>
            <person name="Saunders E."/>
            <person name="Han C.S."/>
            <person name="Tsodikov O.V."/>
            <person name="Shimkets L.J."/>
        </authorList>
    </citation>
    <scope>NUCLEOTIDE SEQUENCE [LARGE SCALE GENOMIC DNA]</scope>
    <source>
        <strain evidence="13">ATCC BAA-149 / DSM 14245 / SRS30216</strain>
    </source>
</reference>
<evidence type="ECO:0000256" key="1">
    <source>
        <dbReference type="ARBA" id="ARBA00005061"/>
    </source>
</evidence>
<name>A6WGA6_KINRD</name>
<dbReference type="GO" id="GO:0046872">
    <property type="term" value="F:metal ion binding"/>
    <property type="evidence" value="ECO:0007669"/>
    <property type="project" value="UniProtKB-KW"/>
</dbReference>
<evidence type="ECO:0000256" key="11">
    <source>
        <dbReference type="PIRSR" id="PIRSR006113-2"/>
    </source>
</evidence>
<dbReference type="PANTHER" id="PTHR12589:SF7">
    <property type="entry name" value="6-PYRUVOYL TETRAHYDROBIOPTERIN SYNTHASE"/>
    <property type="match status" value="1"/>
</dbReference>
<dbReference type="UniPathway" id="UPA00391"/>
<accession>A6WGA6</accession>
<sequence>MEIFREFTFEAAHRLPHVPAGHKCARLHGHSYRVSVHVNGLPDPLLGWVMDFGDLKKLVAPVIERLDHYYLNEVEGLDNPTSEVLARWMWQQLSPTLALLSAVTVRETCTSGATYRGETDEHL</sequence>
<dbReference type="SUPFAM" id="SSF55620">
    <property type="entry name" value="Tetrahydrobiopterin biosynthesis enzymes-like"/>
    <property type="match status" value="1"/>
</dbReference>
<feature type="active site" description="Proton acceptor" evidence="10">
    <location>
        <position position="24"/>
    </location>
</feature>
<dbReference type="Gene3D" id="3.30.479.10">
    <property type="entry name" value="6-pyruvoyl tetrahydropterin synthase/QueD"/>
    <property type="match status" value="1"/>
</dbReference>
<dbReference type="STRING" id="266940.Krad_4382"/>
<dbReference type="AlphaFoldDB" id="A6WGA6"/>
<dbReference type="RefSeq" id="WP_012085853.1">
    <property type="nucleotide sequence ID" value="NC_009664.2"/>
</dbReference>
<proteinExistence type="inferred from homology"/>
<dbReference type="EMBL" id="CP000750">
    <property type="protein sequence ID" value="ABS05845.1"/>
    <property type="molecule type" value="Genomic_DNA"/>
</dbReference>
<dbReference type="EC" id="4.-.-.-" evidence="9"/>
<keyword evidence="5 9" id="KW-0671">Queuosine biosynthesis</keyword>
<evidence type="ECO:0000256" key="9">
    <source>
        <dbReference type="PIRNR" id="PIRNR006113"/>
    </source>
</evidence>
<comment type="similarity">
    <text evidence="2 9">Belongs to the PTPS family. QueD subfamily.</text>
</comment>
<evidence type="ECO:0000256" key="10">
    <source>
        <dbReference type="PIRSR" id="PIRSR006113-1"/>
    </source>
</evidence>
<dbReference type="GO" id="GO:0008616">
    <property type="term" value="P:tRNA queuosine(34) biosynthetic process"/>
    <property type="evidence" value="ECO:0007669"/>
    <property type="project" value="UniProtKB-KW"/>
</dbReference>
<dbReference type="eggNOG" id="COG0720">
    <property type="taxonomic scope" value="Bacteria"/>
</dbReference>
<keyword evidence="7 9" id="KW-0456">Lyase</keyword>
<feature type="binding site" evidence="11">
    <location>
        <position position="13"/>
    </location>
    <ligand>
        <name>Zn(2+)</name>
        <dbReference type="ChEBI" id="CHEBI:29105"/>
    </ligand>
</feature>
<keyword evidence="13" id="KW-1185">Reference proteome</keyword>
<dbReference type="NCBIfam" id="TIGR03367">
    <property type="entry name" value="queuosine_QueD"/>
    <property type="match status" value="1"/>
</dbReference>
<comment type="cofactor">
    <cofactor evidence="9 11">
        <name>Zn(2+)</name>
        <dbReference type="ChEBI" id="CHEBI:29105"/>
    </cofactor>
    <text evidence="9 11">Binds 1 zinc ion per subunit.</text>
</comment>
<protein>
    <recommendedName>
        <fullName evidence="3 9">6-carboxy-5,6,7,8-tetrahydropterin synthase</fullName>
        <ecNumber evidence="9">4.-.-.-</ecNumber>
    </recommendedName>
</protein>
<feature type="active site" description="Charge relay system" evidence="10">
    <location>
        <position position="107"/>
    </location>
</feature>
<feature type="active site" description="Charge relay system" evidence="10">
    <location>
        <position position="68"/>
    </location>
</feature>
<comment type="catalytic activity">
    <reaction evidence="8 9">
        <text>7,8-dihydroneopterin 3'-triphosphate + H2O = 6-carboxy-5,6,7,8-tetrahydropterin + triphosphate + acetaldehyde + 2 H(+)</text>
        <dbReference type="Rhea" id="RHEA:27966"/>
        <dbReference type="ChEBI" id="CHEBI:15343"/>
        <dbReference type="ChEBI" id="CHEBI:15377"/>
        <dbReference type="ChEBI" id="CHEBI:15378"/>
        <dbReference type="ChEBI" id="CHEBI:18036"/>
        <dbReference type="ChEBI" id="CHEBI:58462"/>
        <dbReference type="ChEBI" id="CHEBI:61032"/>
        <dbReference type="EC" id="4.1.2.50"/>
    </reaction>
</comment>
<dbReference type="GO" id="GO:0070497">
    <property type="term" value="F:6-carboxytetrahydropterin synthase activity"/>
    <property type="evidence" value="ECO:0007669"/>
    <property type="project" value="UniProtKB-EC"/>
</dbReference>
<keyword evidence="6 9" id="KW-0862">Zinc</keyword>
<dbReference type="InterPro" id="IPR007115">
    <property type="entry name" value="6-PTP_synth/QueD"/>
</dbReference>
<dbReference type="PANTHER" id="PTHR12589">
    <property type="entry name" value="PYRUVOYL TETRAHYDROBIOPTERIN SYNTHASE"/>
    <property type="match status" value="1"/>
</dbReference>
<dbReference type="InterPro" id="IPR038418">
    <property type="entry name" value="6-PTP_synth/QueD_sf"/>
</dbReference>
<evidence type="ECO:0000313" key="12">
    <source>
        <dbReference type="EMBL" id="ABS05845.1"/>
    </source>
</evidence>
<dbReference type="OrthoDB" id="9804698at2"/>
<evidence type="ECO:0000313" key="13">
    <source>
        <dbReference type="Proteomes" id="UP000001116"/>
    </source>
</evidence>
<dbReference type="Proteomes" id="UP000001116">
    <property type="component" value="Chromosome"/>
</dbReference>
<evidence type="ECO:0000256" key="6">
    <source>
        <dbReference type="ARBA" id="ARBA00022833"/>
    </source>
</evidence>
<dbReference type="HOGENOM" id="CLU_111016_6_1_11"/>
<keyword evidence="4 9" id="KW-0479">Metal-binding</keyword>
<dbReference type="PIRSF" id="PIRSF006113">
    <property type="entry name" value="PTP_synth"/>
    <property type="match status" value="1"/>
</dbReference>
<organism evidence="12 13">
    <name type="scientific">Kineococcus radiotolerans (strain ATCC BAA-149 / DSM 14245 / SRS30216)</name>
    <dbReference type="NCBI Taxonomy" id="266940"/>
    <lineage>
        <taxon>Bacteria</taxon>
        <taxon>Bacillati</taxon>
        <taxon>Actinomycetota</taxon>
        <taxon>Actinomycetes</taxon>
        <taxon>Kineosporiales</taxon>
        <taxon>Kineosporiaceae</taxon>
        <taxon>Kineococcus</taxon>
    </lineage>
</organism>
<evidence type="ECO:0000256" key="3">
    <source>
        <dbReference type="ARBA" id="ARBA00018141"/>
    </source>
</evidence>
<dbReference type="FunFam" id="3.30.479.10:FF:000001">
    <property type="entry name" value="6-carboxy-5,6,7,8-tetrahydropterin synthase"/>
    <property type="match status" value="1"/>
</dbReference>
<evidence type="ECO:0000256" key="5">
    <source>
        <dbReference type="ARBA" id="ARBA00022785"/>
    </source>
</evidence>
<dbReference type="Pfam" id="PF01242">
    <property type="entry name" value="PTPS"/>
    <property type="match status" value="1"/>
</dbReference>
<evidence type="ECO:0000256" key="7">
    <source>
        <dbReference type="ARBA" id="ARBA00023239"/>
    </source>
</evidence>
<evidence type="ECO:0000256" key="2">
    <source>
        <dbReference type="ARBA" id="ARBA00008900"/>
    </source>
</evidence>
<gene>
    <name evidence="12" type="ordered locus">Krad_4382</name>
</gene>